<dbReference type="InterPro" id="IPR013762">
    <property type="entry name" value="Integrase-like_cat_sf"/>
</dbReference>
<protein>
    <recommendedName>
        <fullName evidence="5">Integrase</fullName>
    </recommendedName>
</protein>
<evidence type="ECO:0000256" key="1">
    <source>
        <dbReference type="ARBA" id="ARBA00023172"/>
    </source>
</evidence>
<gene>
    <name evidence="3" type="ORF">GCM10009838_01410</name>
</gene>
<dbReference type="EMBL" id="BAAAQM010000001">
    <property type="protein sequence ID" value="GAA1950045.1"/>
    <property type="molecule type" value="Genomic_DNA"/>
</dbReference>
<reference evidence="3 4" key="1">
    <citation type="journal article" date="2019" name="Int. J. Syst. Evol. Microbiol.">
        <title>The Global Catalogue of Microorganisms (GCM) 10K type strain sequencing project: providing services to taxonomists for standard genome sequencing and annotation.</title>
        <authorList>
            <consortium name="The Broad Institute Genomics Platform"/>
            <consortium name="The Broad Institute Genome Sequencing Center for Infectious Disease"/>
            <person name="Wu L."/>
            <person name="Ma J."/>
        </authorList>
    </citation>
    <scope>NUCLEOTIDE SEQUENCE [LARGE SCALE GENOMIC DNA]</scope>
    <source>
        <strain evidence="3 4">JCM 16013</strain>
    </source>
</reference>
<keyword evidence="1" id="KW-0233">DNA recombination</keyword>
<keyword evidence="4" id="KW-1185">Reference proteome</keyword>
<accession>A0ABN2QD98</accession>
<name>A0ABN2QD98_9ACTN</name>
<evidence type="ECO:0000256" key="2">
    <source>
        <dbReference type="SAM" id="MobiDB-lite"/>
    </source>
</evidence>
<organism evidence="3 4">
    <name type="scientific">Catenulispora subtropica</name>
    <dbReference type="NCBI Taxonomy" id="450798"/>
    <lineage>
        <taxon>Bacteria</taxon>
        <taxon>Bacillati</taxon>
        <taxon>Actinomycetota</taxon>
        <taxon>Actinomycetes</taxon>
        <taxon>Catenulisporales</taxon>
        <taxon>Catenulisporaceae</taxon>
        <taxon>Catenulispora</taxon>
    </lineage>
</organism>
<feature type="region of interest" description="Disordered" evidence="2">
    <location>
        <begin position="50"/>
        <end position="72"/>
    </location>
</feature>
<feature type="compositionally biased region" description="Acidic residues" evidence="2">
    <location>
        <begin position="58"/>
        <end position="72"/>
    </location>
</feature>
<proteinExistence type="predicted"/>
<evidence type="ECO:0000313" key="3">
    <source>
        <dbReference type="EMBL" id="GAA1950045.1"/>
    </source>
</evidence>
<dbReference type="Gene3D" id="1.10.443.10">
    <property type="entry name" value="Intergrase catalytic core"/>
    <property type="match status" value="1"/>
</dbReference>
<comment type="caution">
    <text evidence="3">The sequence shown here is derived from an EMBL/GenBank/DDBJ whole genome shotgun (WGS) entry which is preliminary data.</text>
</comment>
<dbReference type="InterPro" id="IPR011010">
    <property type="entry name" value="DNA_brk_join_enz"/>
</dbReference>
<dbReference type="SUPFAM" id="SSF56349">
    <property type="entry name" value="DNA breaking-rejoining enzymes"/>
    <property type="match status" value="1"/>
</dbReference>
<evidence type="ECO:0000313" key="4">
    <source>
        <dbReference type="Proteomes" id="UP001499854"/>
    </source>
</evidence>
<dbReference type="Proteomes" id="UP001499854">
    <property type="component" value="Unassembled WGS sequence"/>
</dbReference>
<sequence>MLILLEVSSRVVMDQMGWSSPQMIERYGHVTDRMRRSLADRIDGFLVGLMEPEKGDAEPEPADAEGTEEDPG</sequence>
<evidence type="ECO:0008006" key="5">
    <source>
        <dbReference type="Google" id="ProtNLM"/>
    </source>
</evidence>